<feature type="transmembrane region" description="Helical" evidence="2">
    <location>
        <begin position="130"/>
        <end position="147"/>
    </location>
</feature>
<feature type="transmembrane region" description="Helical" evidence="2">
    <location>
        <begin position="102"/>
        <end position="123"/>
    </location>
</feature>
<dbReference type="InterPro" id="IPR025403">
    <property type="entry name" value="TgpA-like_C"/>
</dbReference>
<gene>
    <name evidence="4" type="ORF">Phou_052720</name>
</gene>
<dbReference type="Proteomes" id="UP000482800">
    <property type="component" value="Unassembled WGS sequence"/>
</dbReference>
<dbReference type="PANTHER" id="PTHR42736:SF1">
    <property type="entry name" value="PROTEIN-GLUTAMINE GAMMA-GLUTAMYLTRANSFERASE"/>
    <property type="match status" value="1"/>
</dbReference>
<reference evidence="4 5" key="2">
    <citation type="submission" date="2020-03" db="EMBL/GenBank/DDBJ databases">
        <authorList>
            <person name="Ichikawa N."/>
            <person name="Kimura A."/>
            <person name="Kitahashi Y."/>
            <person name="Uohara A."/>
        </authorList>
    </citation>
    <scope>NUCLEOTIDE SEQUENCE [LARGE SCALE GENOMIC DNA]</scope>
    <source>
        <strain evidence="4 5">NBRC 108639</strain>
    </source>
</reference>
<dbReference type="InterPro" id="IPR052901">
    <property type="entry name" value="Bact_TGase-like"/>
</dbReference>
<organism evidence="4 5">
    <name type="scientific">Phytohabitans houttuyneae</name>
    <dbReference type="NCBI Taxonomy" id="1076126"/>
    <lineage>
        <taxon>Bacteria</taxon>
        <taxon>Bacillati</taxon>
        <taxon>Actinomycetota</taxon>
        <taxon>Actinomycetes</taxon>
        <taxon>Micromonosporales</taxon>
        <taxon>Micromonosporaceae</taxon>
    </lineage>
</organism>
<dbReference type="RefSeq" id="WP_173059791.1">
    <property type="nucleotide sequence ID" value="NZ_BAABGO010000026.1"/>
</dbReference>
<dbReference type="InterPro" id="IPR038765">
    <property type="entry name" value="Papain-like_cys_pep_sf"/>
</dbReference>
<dbReference type="EMBL" id="BLPF01000002">
    <property type="protein sequence ID" value="GFJ81092.1"/>
    <property type="molecule type" value="Genomic_DNA"/>
</dbReference>
<feature type="transmembrane region" description="Helical" evidence="2">
    <location>
        <begin position="59"/>
        <end position="82"/>
    </location>
</feature>
<dbReference type="AlphaFoldDB" id="A0A6V8K7A6"/>
<feature type="region of interest" description="Disordered" evidence="1">
    <location>
        <begin position="492"/>
        <end position="548"/>
    </location>
</feature>
<dbReference type="SUPFAM" id="SSF54001">
    <property type="entry name" value="Cysteine proteinases"/>
    <property type="match status" value="1"/>
</dbReference>
<feature type="transmembrane region" description="Helical" evidence="2">
    <location>
        <begin position="153"/>
        <end position="170"/>
    </location>
</feature>
<feature type="transmembrane region" description="Helical" evidence="2">
    <location>
        <begin position="177"/>
        <end position="198"/>
    </location>
</feature>
<dbReference type="Pfam" id="PF11992">
    <property type="entry name" value="TgpA_N"/>
    <property type="match status" value="1"/>
</dbReference>
<reference evidence="4 5" key="1">
    <citation type="submission" date="2020-03" db="EMBL/GenBank/DDBJ databases">
        <title>Whole genome shotgun sequence of Phytohabitans houttuyneae NBRC 108639.</title>
        <authorList>
            <person name="Komaki H."/>
            <person name="Tamura T."/>
        </authorList>
    </citation>
    <scope>NUCLEOTIDE SEQUENCE [LARGE SCALE GENOMIC DNA]</scope>
    <source>
        <strain evidence="4 5">NBRC 108639</strain>
    </source>
</reference>
<keyword evidence="2" id="KW-0472">Membrane</keyword>
<evidence type="ECO:0000313" key="4">
    <source>
        <dbReference type="EMBL" id="GFJ81092.1"/>
    </source>
</evidence>
<dbReference type="InterPro" id="IPR021878">
    <property type="entry name" value="TgpA_N"/>
</dbReference>
<accession>A0A6V8K7A6</accession>
<protein>
    <recommendedName>
        <fullName evidence="3">Transglutaminase-like domain-containing protein</fullName>
    </recommendedName>
</protein>
<evidence type="ECO:0000256" key="1">
    <source>
        <dbReference type="SAM" id="MobiDB-lite"/>
    </source>
</evidence>
<feature type="transmembrane region" description="Helical" evidence="2">
    <location>
        <begin position="556"/>
        <end position="575"/>
    </location>
</feature>
<keyword evidence="5" id="KW-1185">Reference proteome</keyword>
<keyword evidence="2" id="KW-1133">Transmembrane helix</keyword>
<evidence type="ECO:0000256" key="2">
    <source>
        <dbReference type="SAM" id="Phobius"/>
    </source>
</evidence>
<dbReference type="Gene3D" id="3.10.620.30">
    <property type="match status" value="1"/>
</dbReference>
<name>A0A6V8K7A6_9ACTN</name>
<dbReference type="InterPro" id="IPR002931">
    <property type="entry name" value="Transglutaminase-like"/>
</dbReference>
<keyword evidence="2" id="KW-0812">Transmembrane</keyword>
<evidence type="ECO:0000259" key="3">
    <source>
        <dbReference type="SMART" id="SM00460"/>
    </source>
</evidence>
<proteinExistence type="predicted"/>
<comment type="caution">
    <text evidence="4">The sequence shown here is derived from an EMBL/GenBank/DDBJ whole genome shotgun (WGS) entry which is preliminary data.</text>
</comment>
<evidence type="ECO:0000313" key="5">
    <source>
        <dbReference type="Proteomes" id="UP000482800"/>
    </source>
</evidence>
<sequence length="687" mass="70150">MSFLRVAVAVALGVLAGSAFGPAFGGMTGDFLLVLGGTCAAAGFVALAAAAFPRLPSALVAVAGAVAVVLTAMILTGTRAGVLDGPWQLLTGAVPAEPAGPPLAAAAVVAGWLTLAAGLLAAYATRPLTAAAPPLAGLLLALALGASGPPLPGWYPLPLVALLVALLIAARPAPPPLAALAGGALTAAVAVVAAALIGPAAPSLGRPPADPRDLIAGPIQPRTGVSPLQQYLALRNGTQALRLTGTTSRPGSLLRMATLTRFDGVYWTVDGDFRRAGTTLPAGGPASERRLTVTQRVRVEAGELDWLVTAGRPTGLSVPGLGVDEATGDVAVPADTAPPDGYTATSVVTEASFDEVLAADPAAAPGTMPAPPAQLRSFLDTAVAGWPAGSDQLLALYRHFRTEGGFRYDQSAEAAGGHGYFRIQRLLTDKRGTSEQYASAYATMARQLGFDARVVMGLRARYDGEAFVAEGKDVDAWVEVRFNGLGWISIDPSPRENPIGTRPDAPPAASRSTPLDDPLRDADQTPPPAAAEPAVEDGEEAAAGADQTAAGPATPLVVALGAGILVLLLAAPPAAKAIRRVRRRRARSDRQAVLGAWRETLDRLQEAGVHVGPARTTGEVALAGGAAGALPALAAAVDRAAYAPEEPDPGLRDQAWVAAAHVRAQVRAGMPWLRRLWAVLDPRPLLR</sequence>
<dbReference type="PANTHER" id="PTHR42736">
    <property type="entry name" value="PROTEIN-GLUTAMINE GAMMA-GLUTAMYLTRANSFERASE"/>
    <property type="match status" value="1"/>
</dbReference>
<dbReference type="Pfam" id="PF01841">
    <property type="entry name" value="Transglut_core"/>
    <property type="match status" value="1"/>
</dbReference>
<dbReference type="Pfam" id="PF13559">
    <property type="entry name" value="DUF4129"/>
    <property type="match status" value="1"/>
</dbReference>
<feature type="domain" description="Transglutaminase-like" evidence="3">
    <location>
        <begin position="426"/>
        <end position="494"/>
    </location>
</feature>
<feature type="transmembrane region" description="Helical" evidence="2">
    <location>
        <begin position="35"/>
        <end position="52"/>
    </location>
</feature>
<dbReference type="SMART" id="SM00460">
    <property type="entry name" value="TGc"/>
    <property type="match status" value="1"/>
</dbReference>